<organism evidence="1 2">
    <name type="scientific">Micromonospora pisi</name>
    <dbReference type="NCBI Taxonomy" id="589240"/>
    <lineage>
        <taxon>Bacteria</taxon>
        <taxon>Bacillati</taxon>
        <taxon>Actinomycetota</taxon>
        <taxon>Actinomycetes</taxon>
        <taxon>Micromonosporales</taxon>
        <taxon>Micromonosporaceae</taxon>
        <taxon>Micromonospora</taxon>
    </lineage>
</organism>
<gene>
    <name evidence="1" type="ORF">BDK92_5405</name>
</gene>
<protein>
    <submittedName>
        <fullName evidence="1">Uncharacterized protein</fullName>
    </submittedName>
</protein>
<sequence>MSPGRCDRCLDLFRTQARAREERREGEARNLVRRWLDHAPAYEPTHSTHDRERQEALQSHYRPRVEPLLHVLEFDDALNALTKLRLDRSQMFDEEWPAPFPEPGSSRGLISFEGRTLGEFERFAENPHAAVPGHLDALECSYLRGSATSMEALQTTYSGSVYQSGDRIHVVWITSREVVYG</sequence>
<reference evidence="1 2" key="1">
    <citation type="submission" date="2018-10" db="EMBL/GenBank/DDBJ databases">
        <title>Sequencing the genomes of 1000 actinobacteria strains.</title>
        <authorList>
            <person name="Klenk H.-P."/>
        </authorList>
    </citation>
    <scope>NUCLEOTIDE SEQUENCE [LARGE SCALE GENOMIC DNA]</scope>
    <source>
        <strain evidence="1 2">DSM 45175</strain>
    </source>
</reference>
<evidence type="ECO:0000313" key="1">
    <source>
        <dbReference type="EMBL" id="RKR91021.1"/>
    </source>
</evidence>
<evidence type="ECO:0000313" key="2">
    <source>
        <dbReference type="Proteomes" id="UP000277671"/>
    </source>
</evidence>
<dbReference type="AlphaFoldDB" id="A0A495JQA6"/>
<keyword evidence="2" id="KW-1185">Reference proteome</keyword>
<dbReference type="EMBL" id="RBKT01000001">
    <property type="protein sequence ID" value="RKR91021.1"/>
    <property type="molecule type" value="Genomic_DNA"/>
</dbReference>
<dbReference type="Proteomes" id="UP000277671">
    <property type="component" value="Unassembled WGS sequence"/>
</dbReference>
<accession>A0A495JQA6</accession>
<comment type="caution">
    <text evidence="1">The sequence shown here is derived from an EMBL/GenBank/DDBJ whole genome shotgun (WGS) entry which is preliminary data.</text>
</comment>
<name>A0A495JQA6_9ACTN</name>
<proteinExistence type="predicted"/>